<reference evidence="3" key="1">
    <citation type="submission" date="2020-10" db="EMBL/GenBank/DDBJ databases">
        <authorList>
            <person name="Han B."/>
            <person name="Lu T."/>
            <person name="Zhao Q."/>
            <person name="Huang X."/>
            <person name="Zhao Y."/>
        </authorList>
    </citation>
    <scope>NUCLEOTIDE SEQUENCE</scope>
</reference>
<dbReference type="AlphaFoldDB" id="A0A811PHF6"/>
<feature type="domain" description="Nucleotide-diphospho-sugar transferase" evidence="2">
    <location>
        <begin position="301"/>
        <end position="374"/>
    </location>
</feature>
<keyword evidence="1" id="KW-0472">Membrane</keyword>
<keyword evidence="4" id="KW-1185">Reference proteome</keyword>
<dbReference type="InterPro" id="IPR005069">
    <property type="entry name" value="Nucl-diP-sugar_transferase"/>
</dbReference>
<feature type="transmembrane region" description="Helical" evidence="1">
    <location>
        <begin position="12"/>
        <end position="35"/>
    </location>
</feature>
<keyword evidence="1" id="KW-0812">Transmembrane</keyword>
<keyword evidence="1" id="KW-1133">Transmembrane helix</keyword>
<dbReference type="PANTHER" id="PTHR46038">
    <property type="entry name" value="EXPRESSED PROTEIN-RELATED"/>
    <property type="match status" value="1"/>
</dbReference>
<dbReference type="EMBL" id="CAJGYO010000006">
    <property type="protein sequence ID" value="CAD6240096.1"/>
    <property type="molecule type" value="Genomic_DNA"/>
</dbReference>
<dbReference type="InterPro" id="IPR044821">
    <property type="entry name" value="At1g28695/At4g15970-like"/>
</dbReference>
<dbReference type="Proteomes" id="UP000604825">
    <property type="component" value="Unassembled WGS sequence"/>
</dbReference>
<accession>A0A811PHF6</accession>
<evidence type="ECO:0000259" key="2">
    <source>
        <dbReference type="Pfam" id="PF03407"/>
    </source>
</evidence>
<comment type="caution">
    <text evidence="3">The sequence shown here is derived from an EMBL/GenBank/DDBJ whole genome shotgun (WGS) entry which is preliminary data.</text>
</comment>
<gene>
    <name evidence="3" type="ORF">NCGR_LOCUS26810</name>
</gene>
<dbReference type="OrthoDB" id="540503at2759"/>
<evidence type="ECO:0000313" key="4">
    <source>
        <dbReference type="Proteomes" id="UP000604825"/>
    </source>
</evidence>
<dbReference type="PANTHER" id="PTHR46038:SF52">
    <property type="entry name" value="OS01G0920700 PROTEIN"/>
    <property type="match status" value="1"/>
</dbReference>
<evidence type="ECO:0000313" key="3">
    <source>
        <dbReference type="EMBL" id="CAD6240096.1"/>
    </source>
</evidence>
<proteinExistence type="predicted"/>
<name>A0A811PHF6_9POAL</name>
<dbReference type="Pfam" id="PF03407">
    <property type="entry name" value="Nucleotid_trans"/>
    <property type="match status" value="2"/>
</dbReference>
<organism evidence="3 4">
    <name type="scientific">Miscanthus lutarioriparius</name>
    <dbReference type="NCBI Taxonomy" id="422564"/>
    <lineage>
        <taxon>Eukaryota</taxon>
        <taxon>Viridiplantae</taxon>
        <taxon>Streptophyta</taxon>
        <taxon>Embryophyta</taxon>
        <taxon>Tracheophyta</taxon>
        <taxon>Spermatophyta</taxon>
        <taxon>Magnoliopsida</taxon>
        <taxon>Liliopsida</taxon>
        <taxon>Poales</taxon>
        <taxon>Poaceae</taxon>
        <taxon>PACMAD clade</taxon>
        <taxon>Panicoideae</taxon>
        <taxon>Andropogonodae</taxon>
        <taxon>Andropogoneae</taxon>
        <taxon>Saccharinae</taxon>
        <taxon>Miscanthus</taxon>
    </lineage>
</organism>
<sequence>MEPQKGYLRRIAFFVFEMWLATVFALLILFALASIGRSLGMLEKSYYTGIGVASPGDSIISQDSSENGETDGILPQSEFADLAQMLPKVATDDRTVIITTVNEAFARPNSLLGLFRESFQVGEGIGHLLDNVLVVAVDAKAFSYCKAVHPHCYLRQVKTMDLSSANNYMTEAYVELVWTKLSLQQRVLELGYNFLFTDVDIVWFRNPFRHISVFADMTTSSDVFSGDVDSLDNWPNTGFFYVKATNRTVEMLLGWLGVARQQQTLLQIAVSELGHLGFPEYVVDAAKAKRSVVIMIGVELRRWRTARARFPPNHEQAIFNEIKHELAHDLGARVQFLNSARFGSFCRIFHIDMAAACTMHANCCVGLGNKLHDLTDVLGQWKNYSGLMPQEKKRQKFTWKDLAKCGTPDKTHT</sequence>
<evidence type="ECO:0000256" key="1">
    <source>
        <dbReference type="SAM" id="Phobius"/>
    </source>
</evidence>
<protein>
    <recommendedName>
        <fullName evidence="2">Nucleotide-diphospho-sugar transferase domain-containing protein</fullName>
    </recommendedName>
</protein>
<feature type="domain" description="Nucleotide-diphospho-sugar transferase" evidence="2">
    <location>
        <begin position="127"/>
        <end position="256"/>
    </location>
</feature>